<evidence type="ECO:0000313" key="5">
    <source>
        <dbReference type="EMBL" id="QDU47305.1"/>
    </source>
</evidence>
<dbReference type="AlphaFoldDB" id="A0A517ZXY1"/>
<keyword evidence="6" id="KW-1185">Reference proteome</keyword>
<feature type="domain" description="DUF6891" evidence="4">
    <location>
        <begin position="162"/>
        <end position="267"/>
    </location>
</feature>
<dbReference type="SMART" id="SM00248">
    <property type="entry name" value="ANK"/>
    <property type="match status" value="3"/>
</dbReference>
<keyword evidence="1" id="KW-0677">Repeat</keyword>
<accession>A0A517ZXY1</accession>
<evidence type="ECO:0000256" key="1">
    <source>
        <dbReference type="ARBA" id="ARBA00022737"/>
    </source>
</evidence>
<dbReference type="Pfam" id="PF12796">
    <property type="entry name" value="Ank_2"/>
    <property type="match status" value="1"/>
</dbReference>
<sequence length="276" mass="29898">MKSKINRKKIFDAAQGGDLEMTRACLEAGAKPAARNEYGFTALHCAAMGTNTGDLSKILAVMRLLIDAGSPLESIGGGGRTPLYLAAEFSPSTEPIQLLLDAGANPNTRDGNGNHIVTNAMTLEAQELLSRVTGEPVPEPPPPEPEPIKMTAKQWNEAKRHIDSIFDQLSEAGLVTLQDAGYTQEDGFSDCAEVFHDRGGEKAGLHGCRFYTRQDLDRAKQTSQLQLAFWGAPKGQPKDMERVGQLIVDTFRRNGFNVNWDGSGGRRPAVYLLGSV</sequence>
<dbReference type="Proteomes" id="UP000319383">
    <property type="component" value="Chromosome"/>
</dbReference>
<evidence type="ECO:0000256" key="2">
    <source>
        <dbReference type="ARBA" id="ARBA00023043"/>
    </source>
</evidence>
<proteinExistence type="predicted"/>
<evidence type="ECO:0000256" key="3">
    <source>
        <dbReference type="PROSITE-ProRule" id="PRU00023"/>
    </source>
</evidence>
<dbReference type="PANTHER" id="PTHR24189">
    <property type="entry name" value="MYOTROPHIN"/>
    <property type="match status" value="1"/>
</dbReference>
<dbReference type="PANTHER" id="PTHR24189:SF71">
    <property type="entry name" value="ANKYRIN REPEAT DOMAIN 39"/>
    <property type="match status" value="1"/>
</dbReference>
<dbReference type="KEGG" id="sdyn:Mal52_58330"/>
<dbReference type="RefSeq" id="WP_197534513.1">
    <property type="nucleotide sequence ID" value="NZ_CP036276.1"/>
</dbReference>
<dbReference type="SUPFAM" id="SSF48403">
    <property type="entry name" value="Ankyrin repeat"/>
    <property type="match status" value="1"/>
</dbReference>
<dbReference type="PROSITE" id="PS50088">
    <property type="entry name" value="ANK_REPEAT"/>
    <property type="match status" value="1"/>
</dbReference>
<dbReference type="InterPro" id="IPR036770">
    <property type="entry name" value="Ankyrin_rpt-contain_sf"/>
</dbReference>
<feature type="repeat" description="ANK" evidence="3">
    <location>
        <begin position="78"/>
        <end position="111"/>
    </location>
</feature>
<dbReference type="Pfam" id="PF21831">
    <property type="entry name" value="DUF6891"/>
    <property type="match status" value="1"/>
</dbReference>
<dbReference type="Gene3D" id="1.25.40.20">
    <property type="entry name" value="Ankyrin repeat-containing domain"/>
    <property type="match status" value="1"/>
</dbReference>
<evidence type="ECO:0000313" key="6">
    <source>
        <dbReference type="Proteomes" id="UP000319383"/>
    </source>
</evidence>
<dbReference type="EMBL" id="CP036276">
    <property type="protein sequence ID" value="QDU47305.1"/>
    <property type="molecule type" value="Genomic_DNA"/>
</dbReference>
<dbReference type="PROSITE" id="PS50297">
    <property type="entry name" value="ANK_REP_REGION"/>
    <property type="match status" value="1"/>
</dbReference>
<gene>
    <name evidence="5" type="ORF">Mal52_58330</name>
</gene>
<dbReference type="GO" id="GO:0005737">
    <property type="term" value="C:cytoplasm"/>
    <property type="evidence" value="ECO:0007669"/>
    <property type="project" value="TreeGrafter"/>
</dbReference>
<dbReference type="InterPro" id="IPR050745">
    <property type="entry name" value="Multifunctional_regulatory"/>
</dbReference>
<protein>
    <submittedName>
        <fullName evidence="5">Ankyrin repeats (3 copies)</fullName>
    </submittedName>
</protein>
<name>A0A517ZXY1_9PLAN</name>
<dbReference type="InterPro" id="IPR002110">
    <property type="entry name" value="Ankyrin_rpt"/>
</dbReference>
<reference evidence="5 6" key="1">
    <citation type="submission" date="2019-02" db="EMBL/GenBank/DDBJ databases">
        <title>Deep-cultivation of Planctomycetes and their phenomic and genomic characterization uncovers novel biology.</title>
        <authorList>
            <person name="Wiegand S."/>
            <person name="Jogler M."/>
            <person name="Boedeker C."/>
            <person name="Pinto D."/>
            <person name="Vollmers J."/>
            <person name="Rivas-Marin E."/>
            <person name="Kohn T."/>
            <person name="Peeters S.H."/>
            <person name="Heuer A."/>
            <person name="Rast P."/>
            <person name="Oberbeckmann S."/>
            <person name="Bunk B."/>
            <person name="Jeske O."/>
            <person name="Meyerdierks A."/>
            <person name="Storesund J.E."/>
            <person name="Kallscheuer N."/>
            <person name="Luecker S."/>
            <person name="Lage O.M."/>
            <person name="Pohl T."/>
            <person name="Merkel B.J."/>
            <person name="Hornburger P."/>
            <person name="Mueller R.-W."/>
            <person name="Bruemmer F."/>
            <person name="Labrenz M."/>
            <person name="Spormann A.M."/>
            <person name="Op den Camp H."/>
            <person name="Overmann J."/>
            <person name="Amann R."/>
            <person name="Jetten M.S.M."/>
            <person name="Mascher T."/>
            <person name="Medema M.H."/>
            <person name="Devos D.P."/>
            <person name="Kaster A.-K."/>
            <person name="Ovreas L."/>
            <person name="Rohde M."/>
            <person name="Galperin M.Y."/>
            <person name="Jogler C."/>
        </authorList>
    </citation>
    <scope>NUCLEOTIDE SEQUENCE [LARGE SCALE GENOMIC DNA]</scope>
    <source>
        <strain evidence="5 6">Mal52</strain>
    </source>
</reference>
<dbReference type="InterPro" id="IPR054186">
    <property type="entry name" value="DUF6891"/>
</dbReference>
<evidence type="ECO:0000259" key="4">
    <source>
        <dbReference type="Pfam" id="PF21831"/>
    </source>
</evidence>
<organism evidence="5 6">
    <name type="scientific">Symmachiella dynata</name>
    <dbReference type="NCBI Taxonomy" id="2527995"/>
    <lineage>
        <taxon>Bacteria</taxon>
        <taxon>Pseudomonadati</taxon>
        <taxon>Planctomycetota</taxon>
        <taxon>Planctomycetia</taxon>
        <taxon>Planctomycetales</taxon>
        <taxon>Planctomycetaceae</taxon>
        <taxon>Symmachiella</taxon>
    </lineage>
</organism>
<keyword evidence="2 3" id="KW-0040">ANK repeat</keyword>